<dbReference type="Proteomes" id="UP000053317">
    <property type="component" value="Unassembled WGS sequence"/>
</dbReference>
<feature type="transmembrane region" description="Helical" evidence="6">
    <location>
        <begin position="445"/>
        <end position="470"/>
    </location>
</feature>
<dbReference type="PIRSF" id="PIRSF006060">
    <property type="entry name" value="AA_transporter"/>
    <property type="match status" value="1"/>
</dbReference>
<feature type="transmembrane region" description="Helical" evidence="6">
    <location>
        <begin position="476"/>
        <end position="497"/>
    </location>
</feature>
<accession>A0A0G2ELA4</accession>
<sequence>MADEEKKDTSSPVGVAEVDLGDVINTSGHVQELDRQFGFWSICAASLTIDNAWGASAGSLTTALYDGGGPGVLYTFLVACSFYCFIGAGLAELASAIPSSASVYHWASVTSGKYGRVSSWYAGWWNYFAWNFGCASASLFGANAILGMYSLFHDGFVPDRWMIFIAYLGVTWMGCGIVLFGQRVLAKLTNAFGFLCLTIWLVSLLVVAILPSTTGKGYASHSFVWKDWNNQVGYSSNGFVFCLGMLNGAFGIGTPDGCTHLAEEIPDPKRNIPKGIVAQLVGGILTTFTFYIALLYAITNLDTVLDSAIPNLPLAAIYLQATNSNAGTCGLLVLFLIDIMVTLPGAYMTASRMLWTLARDDALPYSSTFAHVSPRFRNPFASTIACGCVSTILGCVYIGSTTAFNAFVGVFTILTTMSYLCALLPHLLTKRKYVIPGPFWMPPKVAYPVIGIACAYIIVFNIIYMFPYYLPTDAESMNYSCLLSGGLTIFVSLWYLWKRNHGYIGPMVALEAKDDVQMVEGNLELEEKLDEKRRLEALKGLQARRSEVVAE</sequence>
<comment type="subcellular location">
    <subcellularLocation>
        <location evidence="1">Membrane</location>
        <topology evidence="1">Multi-pass membrane protein</topology>
    </subcellularLocation>
</comment>
<evidence type="ECO:0000256" key="4">
    <source>
        <dbReference type="ARBA" id="ARBA00022989"/>
    </source>
</evidence>
<protein>
    <submittedName>
        <fullName evidence="7">Putative choline transporter</fullName>
    </submittedName>
</protein>
<feature type="transmembrane region" description="Helical" evidence="6">
    <location>
        <begin position="275"/>
        <end position="298"/>
    </location>
</feature>
<organism evidence="7 8">
    <name type="scientific">Phaeomoniella chlamydospora</name>
    <name type="common">Phaeoacremonium chlamydosporum</name>
    <dbReference type="NCBI Taxonomy" id="158046"/>
    <lineage>
        <taxon>Eukaryota</taxon>
        <taxon>Fungi</taxon>
        <taxon>Dikarya</taxon>
        <taxon>Ascomycota</taxon>
        <taxon>Pezizomycotina</taxon>
        <taxon>Eurotiomycetes</taxon>
        <taxon>Chaetothyriomycetidae</taxon>
        <taxon>Phaeomoniellales</taxon>
        <taxon>Phaeomoniellaceae</taxon>
        <taxon>Phaeomoniella</taxon>
    </lineage>
</organism>
<keyword evidence="2" id="KW-0813">Transport</keyword>
<feature type="transmembrane region" description="Helical" evidence="6">
    <location>
        <begin position="192"/>
        <end position="212"/>
    </location>
</feature>
<feature type="transmembrane region" description="Helical" evidence="6">
    <location>
        <begin position="128"/>
        <end position="149"/>
    </location>
</feature>
<dbReference type="GO" id="GO:0016020">
    <property type="term" value="C:membrane"/>
    <property type="evidence" value="ECO:0007669"/>
    <property type="project" value="UniProtKB-SubCell"/>
</dbReference>
<reference evidence="7 8" key="1">
    <citation type="submission" date="2015-05" db="EMBL/GenBank/DDBJ databases">
        <title>Distinctive expansion of gene families associated with plant cell wall degradation and secondary metabolism in the genomes of grapevine trunk pathogens.</title>
        <authorList>
            <person name="Lawrence D.P."/>
            <person name="Travadon R."/>
            <person name="Rolshausen P.E."/>
            <person name="Baumgartner K."/>
        </authorList>
    </citation>
    <scope>NUCLEOTIDE SEQUENCE [LARGE SCALE GENOMIC DNA]</scope>
    <source>
        <strain evidence="7">UCRPC4</strain>
    </source>
</reference>
<gene>
    <name evidence="7" type="ORF">UCRPC4_g02820</name>
</gene>
<dbReference type="AlphaFoldDB" id="A0A0G2ELA4"/>
<dbReference type="Pfam" id="PF13520">
    <property type="entry name" value="AA_permease_2"/>
    <property type="match status" value="1"/>
</dbReference>
<evidence type="ECO:0000256" key="2">
    <source>
        <dbReference type="ARBA" id="ARBA00022448"/>
    </source>
</evidence>
<dbReference type="PANTHER" id="PTHR45649:SF27">
    <property type="entry name" value="CHOLINE TRANSPORTER (EUROFUNG)"/>
    <property type="match status" value="1"/>
</dbReference>
<evidence type="ECO:0000256" key="3">
    <source>
        <dbReference type="ARBA" id="ARBA00022692"/>
    </source>
</evidence>
<dbReference type="GO" id="GO:0022857">
    <property type="term" value="F:transmembrane transporter activity"/>
    <property type="evidence" value="ECO:0007669"/>
    <property type="project" value="InterPro"/>
</dbReference>
<keyword evidence="3 6" id="KW-0812">Transmembrane</keyword>
<feature type="transmembrane region" description="Helical" evidence="6">
    <location>
        <begin position="406"/>
        <end position="424"/>
    </location>
</feature>
<evidence type="ECO:0000256" key="1">
    <source>
        <dbReference type="ARBA" id="ARBA00004141"/>
    </source>
</evidence>
<dbReference type="OrthoDB" id="3900342at2759"/>
<dbReference type="Gene3D" id="1.20.1740.10">
    <property type="entry name" value="Amino acid/polyamine transporter I"/>
    <property type="match status" value="1"/>
</dbReference>
<feature type="transmembrane region" description="Helical" evidence="6">
    <location>
        <begin position="72"/>
        <end position="91"/>
    </location>
</feature>
<comment type="caution">
    <text evidence="7">The sequence shown here is derived from an EMBL/GenBank/DDBJ whole genome shotgun (WGS) entry which is preliminary data.</text>
</comment>
<evidence type="ECO:0000256" key="5">
    <source>
        <dbReference type="ARBA" id="ARBA00023136"/>
    </source>
</evidence>
<keyword evidence="5 6" id="KW-0472">Membrane</keyword>
<proteinExistence type="predicted"/>
<feature type="transmembrane region" description="Helical" evidence="6">
    <location>
        <begin position="380"/>
        <end position="400"/>
    </location>
</feature>
<name>A0A0G2ELA4_PHACM</name>
<evidence type="ECO:0000313" key="7">
    <source>
        <dbReference type="EMBL" id="KKY23557.1"/>
    </source>
</evidence>
<dbReference type="EMBL" id="LCWF01000066">
    <property type="protein sequence ID" value="KKY23557.1"/>
    <property type="molecule type" value="Genomic_DNA"/>
</dbReference>
<dbReference type="PANTHER" id="PTHR45649">
    <property type="entry name" value="AMINO-ACID PERMEASE BAT1"/>
    <property type="match status" value="1"/>
</dbReference>
<feature type="transmembrane region" description="Helical" evidence="6">
    <location>
        <begin position="331"/>
        <end position="350"/>
    </location>
</feature>
<keyword evidence="4 6" id="KW-1133">Transmembrane helix</keyword>
<evidence type="ECO:0000256" key="6">
    <source>
        <dbReference type="SAM" id="Phobius"/>
    </source>
</evidence>
<feature type="transmembrane region" description="Helical" evidence="6">
    <location>
        <begin position="161"/>
        <end position="180"/>
    </location>
</feature>
<evidence type="ECO:0000313" key="8">
    <source>
        <dbReference type="Proteomes" id="UP000053317"/>
    </source>
</evidence>
<dbReference type="InterPro" id="IPR002293">
    <property type="entry name" value="AA/rel_permease1"/>
</dbReference>
<reference evidence="7 8" key="2">
    <citation type="submission" date="2015-05" db="EMBL/GenBank/DDBJ databases">
        <authorList>
            <person name="Morales-Cruz A."/>
            <person name="Amrine K.C."/>
            <person name="Cantu D."/>
        </authorList>
    </citation>
    <scope>NUCLEOTIDE SEQUENCE [LARGE SCALE GENOMIC DNA]</scope>
    <source>
        <strain evidence="7">UCRPC4</strain>
    </source>
</reference>
<keyword evidence="8" id="KW-1185">Reference proteome</keyword>